<proteinExistence type="predicted"/>
<feature type="compositionally biased region" description="Polar residues" evidence="1">
    <location>
        <begin position="23"/>
        <end position="38"/>
    </location>
</feature>
<reference evidence="3" key="1">
    <citation type="submission" date="2024-07" db="EMBL/GenBank/DDBJ databases">
        <title>Two chromosome-level genome assemblies of Korean endemic species Abeliophyllum distichum and Forsythia ovata (Oleaceae).</title>
        <authorList>
            <person name="Jang H."/>
        </authorList>
    </citation>
    <scope>NUCLEOTIDE SEQUENCE [LARGE SCALE GENOMIC DNA]</scope>
</reference>
<accession>A0ABD1P3X0</accession>
<sequence>METPSRRSTRSMGASPGGENKTESNASGRRRTTFSTPTKDAKTKEITKMKACKTDSTKKSKKNRKRKSYIPHYGLCFGGRKINTEMAAATKKLVSLKVGFVE</sequence>
<keyword evidence="3" id="KW-1185">Reference proteome</keyword>
<dbReference type="AlphaFoldDB" id="A0ABD1P3X0"/>
<dbReference type="EMBL" id="JBFOLJ010000040">
    <property type="protein sequence ID" value="KAL2457451.1"/>
    <property type="molecule type" value="Genomic_DNA"/>
</dbReference>
<feature type="region of interest" description="Disordered" evidence="1">
    <location>
        <begin position="1"/>
        <end position="69"/>
    </location>
</feature>
<protein>
    <submittedName>
        <fullName evidence="2">Uncharacterized protein</fullName>
    </submittedName>
</protein>
<feature type="compositionally biased region" description="Basic residues" evidence="1">
    <location>
        <begin position="59"/>
        <end position="69"/>
    </location>
</feature>
<organism evidence="2 3">
    <name type="scientific">Forsythia ovata</name>
    <dbReference type="NCBI Taxonomy" id="205694"/>
    <lineage>
        <taxon>Eukaryota</taxon>
        <taxon>Viridiplantae</taxon>
        <taxon>Streptophyta</taxon>
        <taxon>Embryophyta</taxon>
        <taxon>Tracheophyta</taxon>
        <taxon>Spermatophyta</taxon>
        <taxon>Magnoliopsida</taxon>
        <taxon>eudicotyledons</taxon>
        <taxon>Gunneridae</taxon>
        <taxon>Pentapetalae</taxon>
        <taxon>asterids</taxon>
        <taxon>lamiids</taxon>
        <taxon>Lamiales</taxon>
        <taxon>Oleaceae</taxon>
        <taxon>Forsythieae</taxon>
        <taxon>Forsythia</taxon>
    </lineage>
</organism>
<gene>
    <name evidence="2" type="ORF">Fot_56265</name>
</gene>
<evidence type="ECO:0000313" key="2">
    <source>
        <dbReference type="EMBL" id="KAL2457451.1"/>
    </source>
</evidence>
<comment type="caution">
    <text evidence="2">The sequence shown here is derived from an EMBL/GenBank/DDBJ whole genome shotgun (WGS) entry which is preliminary data.</text>
</comment>
<name>A0ABD1P3X0_9LAMI</name>
<evidence type="ECO:0000256" key="1">
    <source>
        <dbReference type="SAM" id="MobiDB-lite"/>
    </source>
</evidence>
<evidence type="ECO:0000313" key="3">
    <source>
        <dbReference type="Proteomes" id="UP001604277"/>
    </source>
</evidence>
<feature type="compositionally biased region" description="Basic and acidic residues" evidence="1">
    <location>
        <begin position="39"/>
        <end position="58"/>
    </location>
</feature>
<dbReference type="Proteomes" id="UP001604277">
    <property type="component" value="Unassembled WGS sequence"/>
</dbReference>